<gene>
    <name evidence="4" type="ORF">AADG42_15570</name>
</gene>
<keyword evidence="2" id="KW-0812">Transmembrane</keyword>
<name>A0ABZ3FRF5_9ACTN</name>
<feature type="region of interest" description="Disordered" evidence="1">
    <location>
        <begin position="1"/>
        <end position="27"/>
    </location>
</feature>
<keyword evidence="2" id="KW-0472">Membrane</keyword>
<dbReference type="InterPro" id="IPR012429">
    <property type="entry name" value="HGSNAT_cat"/>
</dbReference>
<dbReference type="RefSeq" id="WP_425310090.1">
    <property type="nucleotide sequence ID" value="NZ_CP154795.1"/>
</dbReference>
<sequence>MAYAAPNPPDSTPVAAPTLSPVSPNAAEIPHACEPETLATGPSPADRARLLGIDVARALAVLGMVAVHLVPDASGDGMSPAFIISSGKSAALFAVLAGVGIALSTGREHRPRGRRWLGSLAAVTVRAVLIALVGLALGLVVSSERADVILVAYAAMFLLALPLLRLPPWALAILATALAIGMPILSHSLRRDLPLATLANPSFVTLARDPAGTMLEVF</sequence>
<feature type="transmembrane region" description="Helical" evidence="2">
    <location>
        <begin position="82"/>
        <end position="104"/>
    </location>
</feature>
<evidence type="ECO:0000256" key="2">
    <source>
        <dbReference type="SAM" id="Phobius"/>
    </source>
</evidence>
<feature type="transmembrane region" description="Helical" evidence="2">
    <location>
        <begin position="116"/>
        <end position="140"/>
    </location>
</feature>
<evidence type="ECO:0000313" key="4">
    <source>
        <dbReference type="EMBL" id="XAN08663.1"/>
    </source>
</evidence>
<protein>
    <submittedName>
        <fullName evidence="4">Heparan-alpha-glucosaminide N-acetyltransferase domain-containing protein</fullName>
    </submittedName>
</protein>
<reference evidence="4 5" key="1">
    <citation type="submission" date="2024-04" db="EMBL/GenBank/DDBJ databases">
        <title>Isolation of an actinomycete strain from pig manure.</title>
        <authorList>
            <person name="Gong T."/>
            <person name="Yu Z."/>
            <person name="An M."/>
            <person name="Wei C."/>
            <person name="Yang W."/>
            <person name="Liu L."/>
        </authorList>
    </citation>
    <scope>NUCLEOTIDE SEQUENCE [LARGE SCALE GENOMIC DNA]</scope>
    <source>
        <strain evidence="4 5">ZF39</strain>
    </source>
</reference>
<dbReference type="Pfam" id="PF07786">
    <property type="entry name" value="HGSNAT_cat"/>
    <property type="match status" value="1"/>
</dbReference>
<accession>A0ABZ3FRF5</accession>
<feature type="compositionally biased region" description="Pro residues" evidence="1">
    <location>
        <begin position="1"/>
        <end position="11"/>
    </location>
</feature>
<feature type="transmembrane region" description="Helical" evidence="2">
    <location>
        <begin position="146"/>
        <end position="164"/>
    </location>
</feature>
<evidence type="ECO:0000313" key="5">
    <source>
        <dbReference type="Proteomes" id="UP001442841"/>
    </source>
</evidence>
<evidence type="ECO:0000256" key="1">
    <source>
        <dbReference type="SAM" id="MobiDB-lite"/>
    </source>
</evidence>
<feature type="domain" description="Heparan-alpha-glucosaminide N-acetyltransferase catalytic" evidence="3">
    <location>
        <begin position="49"/>
        <end position="189"/>
    </location>
</feature>
<dbReference type="Proteomes" id="UP001442841">
    <property type="component" value="Chromosome"/>
</dbReference>
<proteinExistence type="predicted"/>
<keyword evidence="2" id="KW-1133">Transmembrane helix</keyword>
<organism evidence="4 5">
    <name type="scientific">Ammonicoccus fulvus</name>
    <dbReference type="NCBI Taxonomy" id="3138240"/>
    <lineage>
        <taxon>Bacteria</taxon>
        <taxon>Bacillati</taxon>
        <taxon>Actinomycetota</taxon>
        <taxon>Actinomycetes</taxon>
        <taxon>Propionibacteriales</taxon>
        <taxon>Propionibacteriaceae</taxon>
        <taxon>Ammonicoccus</taxon>
    </lineage>
</organism>
<evidence type="ECO:0000259" key="3">
    <source>
        <dbReference type="Pfam" id="PF07786"/>
    </source>
</evidence>
<keyword evidence="5" id="KW-1185">Reference proteome</keyword>
<dbReference type="EMBL" id="CP154795">
    <property type="protein sequence ID" value="XAN08663.1"/>
    <property type="molecule type" value="Genomic_DNA"/>
</dbReference>
<feature type="transmembrane region" description="Helical" evidence="2">
    <location>
        <begin position="171"/>
        <end position="189"/>
    </location>
</feature>